<name>A0ABV6P314_9ACTN</name>
<comment type="caution">
    <text evidence="2">The sequence shown here is derived from an EMBL/GenBank/DDBJ whole genome shotgun (WGS) entry which is preliminary data.</text>
</comment>
<accession>A0ABV6P314</accession>
<feature type="non-terminal residue" evidence="2">
    <location>
        <position position="1"/>
    </location>
</feature>
<dbReference type="Proteomes" id="UP001589894">
    <property type="component" value="Unassembled WGS sequence"/>
</dbReference>
<evidence type="ECO:0000313" key="2">
    <source>
        <dbReference type="EMBL" id="MFC0567435.1"/>
    </source>
</evidence>
<keyword evidence="3" id="KW-1185">Reference proteome</keyword>
<evidence type="ECO:0008006" key="4">
    <source>
        <dbReference type="Google" id="ProtNLM"/>
    </source>
</evidence>
<reference evidence="2 3" key="1">
    <citation type="submission" date="2024-09" db="EMBL/GenBank/DDBJ databases">
        <authorList>
            <person name="Sun Q."/>
            <person name="Mori K."/>
        </authorList>
    </citation>
    <scope>NUCLEOTIDE SEQUENCE [LARGE SCALE GENOMIC DNA]</scope>
    <source>
        <strain evidence="2 3">TBRC 2205</strain>
    </source>
</reference>
<proteinExistence type="predicted"/>
<sequence>GADRFAPGADPSTPGADRFAPGADPPTPGADRLAPGADPPTPGAGRLAPGADPSTPGAGRLAPDADPSTPGADRFALGADPRTQGTGRSSRGRDPGRIRAVRARQREVDKIYGKSAAALRAATTALERALRSDPDWMARYAAAGLAVETLAQAADADPGGRYDLARAACADLAGLPPASLPAPVAATLSRLRAALRAIPGQQN</sequence>
<evidence type="ECO:0000256" key="1">
    <source>
        <dbReference type="SAM" id="MobiDB-lite"/>
    </source>
</evidence>
<protein>
    <recommendedName>
        <fullName evidence="4">Serine/threonine protein kinase</fullName>
    </recommendedName>
</protein>
<gene>
    <name evidence="2" type="ORF">ACFFHU_25265</name>
</gene>
<dbReference type="EMBL" id="JBHLUE010000024">
    <property type="protein sequence ID" value="MFC0567435.1"/>
    <property type="molecule type" value="Genomic_DNA"/>
</dbReference>
<evidence type="ECO:0000313" key="3">
    <source>
        <dbReference type="Proteomes" id="UP001589894"/>
    </source>
</evidence>
<feature type="region of interest" description="Disordered" evidence="1">
    <location>
        <begin position="1"/>
        <end position="100"/>
    </location>
</feature>
<organism evidence="2 3">
    <name type="scientific">Plantactinospora siamensis</name>
    <dbReference type="NCBI Taxonomy" id="555372"/>
    <lineage>
        <taxon>Bacteria</taxon>
        <taxon>Bacillati</taxon>
        <taxon>Actinomycetota</taxon>
        <taxon>Actinomycetes</taxon>
        <taxon>Micromonosporales</taxon>
        <taxon>Micromonosporaceae</taxon>
        <taxon>Plantactinospora</taxon>
    </lineage>
</organism>